<dbReference type="Pfam" id="PF03992">
    <property type="entry name" value="ABM"/>
    <property type="match status" value="1"/>
</dbReference>
<evidence type="ECO:0000313" key="3">
    <source>
        <dbReference type="EMBL" id="SDR71307.1"/>
    </source>
</evidence>
<dbReference type="EMBL" id="LT629757">
    <property type="protein sequence ID" value="SDR71307.1"/>
    <property type="molecule type" value="Genomic_DNA"/>
</dbReference>
<evidence type="ECO:0000313" key="4">
    <source>
        <dbReference type="Proteomes" id="UP000198859"/>
    </source>
</evidence>
<accession>A0A1H1LA59</accession>
<proteinExistence type="predicted"/>
<organism evidence="3 4">
    <name type="scientific">Nocardioides scoriae</name>
    <dbReference type="NCBI Taxonomy" id="642780"/>
    <lineage>
        <taxon>Bacteria</taxon>
        <taxon>Bacillati</taxon>
        <taxon>Actinomycetota</taxon>
        <taxon>Actinomycetes</taxon>
        <taxon>Propionibacteriales</taxon>
        <taxon>Nocardioidaceae</taxon>
        <taxon>Nocardioides</taxon>
    </lineage>
</organism>
<dbReference type="Proteomes" id="UP000198859">
    <property type="component" value="Chromosome I"/>
</dbReference>
<dbReference type="SUPFAM" id="SSF54909">
    <property type="entry name" value="Dimeric alpha+beta barrel"/>
    <property type="match status" value="1"/>
</dbReference>
<dbReference type="InterPro" id="IPR011008">
    <property type="entry name" value="Dimeric_a/b-barrel"/>
</dbReference>
<dbReference type="PANTHER" id="PTHR40057">
    <property type="entry name" value="SLR1162 PROTEIN"/>
    <property type="match status" value="1"/>
</dbReference>
<dbReference type="OrthoDB" id="6986893at2"/>
<dbReference type="AlphaFoldDB" id="A0A1H1LA59"/>
<protein>
    <recommendedName>
        <fullName evidence="2">ABM domain-containing protein</fullName>
    </recommendedName>
</protein>
<dbReference type="InterPro" id="IPR007138">
    <property type="entry name" value="ABM_dom"/>
</dbReference>
<name>A0A1H1LA59_9ACTN</name>
<reference evidence="4" key="1">
    <citation type="submission" date="2016-10" db="EMBL/GenBank/DDBJ databases">
        <authorList>
            <person name="Varghese N."/>
            <person name="Submissions S."/>
        </authorList>
    </citation>
    <scope>NUCLEOTIDE SEQUENCE [LARGE SCALE GENOMIC DNA]</scope>
    <source>
        <strain evidence="4">DSM 22127</strain>
    </source>
</reference>
<keyword evidence="1" id="KW-0812">Transmembrane</keyword>
<evidence type="ECO:0000259" key="2">
    <source>
        <dbReference type="Pfam" id="PF03992"/>
    </source>
</evidence>
<dbReference type="Gene3D" id="3.30.70.100">
    <property type="match status" value="1"/>
</dbReference>
<feature type="transmembrane region" description="Helical" evidence="1">
    <location>
        <begin position="161"/>
        <end position="184"/>
    </location>
</feature>
<keyword evidence="4" id="KW-1185">Reference proteome</keyword>
<gene>
    <name evidence="3" type="ORF">SAMN04488570_0119</name>
</gene>
<feature type="transmembrane region" description="Helical" evidence="1">
    <location>
        <begin position="136"/>
        <end position="155"/>
    </location>
</feature>
<dbReference type="STRING" id="642780.SAMN04488570_0119"/>
<feature type="domain" description="ABM" evidence="2">
    <location>
        <begin position="14"/>
        <end position="83"/>
    </location>
</feature>
<dbReference type="PANTHER" id="PTHR40057:SF1">
    <property type="entry name" value="SLR1162 PROTEIN"/>
    <property type="match status" value="1"/>
</dbReference>
<dbReference type="RefSeq" id="WP_091725084.1">
    <property type="nucleotide sequence ID" value="NZ_LT629757.1"/>
</dbReference>
<keyword evidence="1" id="KW-1133">Transmembrane helix</keyword>
<keyword evidence="1" id="KW-0472">Membrane</keyword>
<evidence type="ECO:0000256" key="1">
    <source>
        <dbReference type="SAM" id="Phobius"/>
    </source>
</evidence>
<sequence>MSEPLVREPAHGGPVTVSIVRHVSPDHAEQMVAWVRAGSSLAERFPGFLGTGWVRPSDASDEWHMLYRFADQHALDAWESSSQRAWWLGSAQGLVGESLVERRTGIEGWFDEPTSRDVEDLRPATPAPPRWKQATVIWLAFFPLSLTLGLLLKGTGVEVGIVVRTFLTTLVATPIMTYALLPWMTRRFEWWLRR</sequence>
<dbReference type="InterPro" id="IPR038762">
    <property type="entry name" value="ABM_predict"/>
</dbReference>